<dbReference type="RefSeq" id="WP_168875834.1">
    <property type="nucleotide sequence ID" value="NZ_JABAIM010000001.1"/>
</dbReference>
<dbReference type="EMBL" id="JABAIM010000001">
    <property type="protein sequence ID" value="NLR74206.1"/>
    <property type="molecule type" value="Genomic_DNA"/>
</dbReference>
<keyword evidence="3" id="KW-0812">Transmembrane</keyword>
<accession>A0A847S9E8</accession>
<name>A0A847S9E8_9NEIS</name>
<reference evidence="4 5" key="1">
    <citation type="submission" date="2020-04" db="EMBL/GenBank/DDBJ databases">
        <title>Draft genome of Leeia sp. IMCC25680.</title>
        <authorList>
            <person name="Song J."/>
            <person name="Cho J.-C."/>
        </authorList>
    </citation>
    <scope>NUCLEOTIDE SEQUENCE [LARGE SCALE GENOMIC DNA]</scope>
    <source>
        <strain evidence="4 5">IMCC25680</strain>
    </source>
</reference>
<keyword evidence="5" id="KW-1185">Reference proteome</keyword>
<feature type="compositionally biased region" description="Basic and acidic residues" evidence="2">
    <location>
        <begin position="153"/>
        <end position="165"/>
    </location>
</feature>
<evidence type="ECO:0000256" key="1">
    <source>
        <dbReference type="SAM" id="Coils"/>
    </source>
</evidence>
<gene>
    <name evidence="4" type="ORF">HF682_03440</name>
</gene>
<feature type="transmembrane region" description="Helical" evidence="3">
    <location>
        <begin position="741"/>
        <end position="764"/>
    </location>
</feature>
<dbReference type="Proteomes" id="UP000587991">
    <property type="component" value="Unassembled WGS sequence"/>
</dbReference>
<feature type="compositionally biased region" description="Low complexity" evidence="2">
    <location>
        <begin position="427"/>
        <end position="438"/>
    </location>
</feature>
<keyword evidence="1" id="KW-0175">Coiled coil</keyword>
<feature type="region of interest" description="Disordered" evidence="2">
    <location>
        <begin position="129"/>
        <end position="166"/>
    </location>
</feature>
<evidence type="ECO:0000313" key="5">
    <source>
        <dbReference type="Proteomes" id="UP000587991"/>
    </source>
</evidence>
<sequence>MSDTNITFTFAADTADVQAALDRIVATVRQAVSTMNTELGKLRSTLEAVFALDGLPLADTLKALADNLTSASEAATVLADKMGSTQQAVVQLQEVFAEGIQINIEPIRQFAEEAQTLLEKVGKSIEQVKEEAGQGGKPGGEKPGAEPNAGEGSKPDDKKKEEKSSLHQFGAKLEKVAKEQNKGVKDGKQTGAEAWHNFLKAIRPAARDTIGVSVMKDAATLLSQFAQRYFPETESKGKLFELEDEIDKLEGEVAHAREVQDAGLAEKEAKLQQRYEARKALKQKIEAEDKAKKEADEKARKAGKIIVDPPSMTNFAKEFEKAFHDGMDEMVAKGLSFKQAMNNIRRDIQLSFFTTLIMPLIKQVLATIFELVGKIRKAFTPASFKEKPEEEKKDEGKKEDAKPAEPSKVETPTPSVPAPATPPATPPAQEQPAAGAVGKQRSKHETRLDYWQEELSEQLQASGEKDFKKRLEMELQFWQQRQKLARAGSAEYGAIQLALDNIRARQEQAAQDASIKLATDAITQKRDLAIKAVDEDEATAKKSLEKKRISNEQFLEIEIELEERRRGIKQKALDDERAMLEEKGALTIEAQMRLDKQLEELALESRKKQKEYEEQLEAERPSMVRVMDQTEQSLQKNLAAMLDKTQTFKEAMRNVWGDMRKAFVNEYIKPTLREFLSHLKTKLMALLGFKEADVGSTAAGTAAKGSIEKMGAANSMATNASGVIGNIMNNAVEAMSGAFKAIVGIPFVGPILAVGAGAAAFAAVKGMVGKVKSASGGYDIPRGTNPLTQLHEEEMVLPKPYANVIRDMAGQGEGAGAAASGGQYHINIQALDARGVRQLFMEHGSAMVASLRAQGRNFAGA</sequence>
<evidence type="ECO:0000256" key="3">
    <source>
        <dbReference type="SAM" id="Phobius"/>
    </source>
</evidence>
<dbReference type="AlphaFoldDB" id="A0A847S9E8"/>
<proteinExistence type="predicted"/>
<feature type="compositionally biased region" description="Pro residues" evidence="2">
    <location>
        <begin position="414"/>
        <end position="426"/>
    </location>
</feature>
<feature type="coiled-coil region" evidence="1">
    <location>
        <begin position="591"/>
        <end position="618"/>
    </location>
</feature>
<feature type="compositionally biased region" description="Basic and acidic residues" evidence="2">
    <location>
        <begin position="384"/>
        <end position="408"/>
    </location>
</feature>
<evidence type="ECO:0000256" key="2">
    <source>
        <dbReference type="SAM" id="MobiDB-lite"/>
    </source>
</evidence>
<evidence type="ECO:0000313" key="4">
    <source>
        <dbReference type="EMBL" id="NLR74206.1"/>
    </source>
</evidence>
<comment type="caution">
    <text evidence="4">The sequence shown here is derived from an EMBL/GenBank/DDBJ whole genome shotgun (WGS) entry which is preliminary data.</text>
</comment>
<protein>
    <submittedName>
        <fullName evidence="4">Uncharacterized protein</fullName>
    </submittedName>
</protein>
<keyword evidence="3" id="KW-0472">Membrane</keyword>
<feature type="coiled-coil region" evidence="1">
    <location>
        <begin position="232"/>
        <end position="301"/>
    </location>
</feature>
<feature type="region of interest" description="Disordered" evidence="2">
    <location>
        <begin position="383"/>
        <end position="444"/>
    </location>
</feature>
<keyword evidence="3" id="KW-1133">Transmembrane helix</keyword>
<organism evidence="4 5">
    <name type="scientific">Leeia aquatica</name>
    <dbReference type="NCBI Taxonomy" id="2725557"/>
    <lineage>
        <taxon>Bacteria</taxon>
        <taxon>Pseudomonadati</taxon>
        <taxon>Pseudomonadota</taxon>
        <taxon>Betaproteobacteria</taxon>
        <taxon>Neisseriales</taxon>
        <taxon>Leeiaceae</taxon>
        <taxon>Leeia</taxon>
    </lineage>
</organism>